<keyword evidence="2" id="KW-1185">Reference proteome</keyword>
<protein>
    <submittedName>
        <fullName evidence="1">Uncharacterized protein</fullName>
    </submittedName>
</protein>
<dbReference type="Proteomes" id="UP000299102">
    <property type="component" value="Unassembled WGS sequence"/>
</dbReference>
<accession>A0A4C1VX99</accession>
<reference evidence="1 2" key="1">
    <citation type="journal article" date="2019" name="Commun. Biol.">
        <title>The bagworm genome reveals a unique fibroin gene that provides high tensile strength.</title>
        <authorList>
            <person name="Kono N."/>
            <person name="Nakamura H."/>
            <person name="Ohtoshi R."/>
            <person name="Tomita M."/>
            <person name="Numata K."/>
            <person name="Arakawa K."/>
        </authorList>
    </citation>
    <scope>NUCLEOTIDE SEQUENCE [LARGE SCALE GENOMIC DNA]</scope>
</reference>
<organism evidence="1 2">
    <name type="scientific">Eumeta variegata</name>
    <name type="common">Bagworm moth</name>
    <name type="synonym">Eumeta japonica</name>
    <dbReference type="NCBI Taxonomy" id="151549"/>
    <lineage>
        <taxon>Eukaryota</taxon>
        <taxon>Metazoa</taxon>
        <taxon>Ecdysozoa</taxon>
        <taxon>Arthropoda</taxon>
        <taxon>Hexapoda</taxon>
        <taxon>Insecta</taxon>
        <taxon>Pterygota</taxon>
        <taxon>Neoptera</taxon>
        <taxon>Endopterygota</taxon>
        <taxon>Lepidoptera</taxon>
        <taxon>Glossata</taxon>
        <taxon>Ditrysia</taxon>
        <taxon>Tineoidea</taxon>
        <taxon>Psychidae</taxon>
        <taxon>Oiketicinae</taxon>
        <taxon>Eumeta</taxon>
    </lineage>
</organism>
<evidence type="ECO:0000313" key="2">
    <source>
        <dbReference type="Proteomes" id="UP000299102"/>
    </source>
</evidence>
<proteinExistence type="predicted"/>
<gene>
    <name evidence="1" type="ORF">EVAR_29270_1</name>
</gene>
<name>A0A4C1VX99_EUMVA</name>
<dbReference type="EMBL" id="BGZK01000419">
    <property type="protein sequence ID" value="GBP42467.1"/>
    <property type="molecule type" value="Genomic_DNA"/>
</dbReference>
<comment type="caution">
    <text evidence="1">The sequence shown here is derived from an EMBL/GenBank/DDBJ whole genome shotgun (WGS) entry which is preliminary data.</text>
</comment>
<evidence type="ECO:0000313" key="1">
    <source>
        <dbReference type="EMBL" id="GBP42467.1"/>
    </source>
</evidence>
<sequence>MKDVYDVKGFVPSVQIIHLEGSSHAGFTYCPSGELSRPPLRRLISGCSGRGRTRTPGLMRAGDVKRIRRVPDRRPR</sequence>
<dbReference type="AlphaFoldDB" id="A0A4C1VX99"/>